<keyword evidence="6" id="KW-1185">Reference proteome</keyword>
<evidence type="ECO:0000256" key="2">
    <source>
        <dbReference type="ARBA" id="ARBA00022603"/>
    </source>
</evidence>
<gene>
    <name evidence="5" type="ORF">RIMI_LOCUS8538231</name>
</gene>
<dbReference type="PANTHER" id="PTHR10867:SF32">
    <property type="entry name" value="NICOTINAMIDE N-METHYLTRANSFERASE"/>
    <property type="match status" value="1"/>
</dbReference>
<dbReference type="EMBL" id="CAUEEQ010017023">
    <property type="protein sequence ID" value="CAJ0940354.1"/>
    <property type="molecule type" value="Genomic_DNA"/>
</dbReference>
<evidence type="ECO:0008006" key="7">
    <source>
        <dbReference type="Google" id="ProtNLM"/>
    </source>
</evidence>
<reference evidence="5" key="1">
    <citation type="submission" date="2023-07" db="EMBL/GenBank/DDBJ databases">
        <authorList>
            <person name="Stuckert A."/>
        </authorList>
    </citation>
    <scope>NUCLEOTIDE SEQUENCE</scope>
</reference>
<dbReference type="InterPro" id="IPR029063">
    <property type="entry name" value="SAM-dependent_MTases_sf"/>
</dbReference>
<evidence type="ECO:0000313" key="5">
    <source>
        <dbReference type="EMBL" id="CAJ0940354.1"/>
    </source>
</evidence>
<dbReference type="Gene3D" id="3.40.50.150">
    <property type="entry name" value="Vaccinia Virus protein VP39"/>
    <property type="match status" value="1"/>
</dbReference>
<comment type="caution">
    <text evidence="5">The sequence shown here is derived from an EMBL/GenBank/DDBJ whole genome shotgun (WGS) entry which is preliminary data.</text>
</comment>
<dbReference type="InterPro" id="IPR000940">
    <property type="entry name" value="NNMT_TEMT_trans"/>
</dbReference>
<keyword evidence="4" id="KW-0949">S-adenosyl-L-methionine</keyword>
<organism evidence="5 6">
    <name type="scientific">Ranitomeya imitator</name>
    <name type="common">mimic poison frog</name>
    <dbReference type="NCBI Taxonomy" id="111125"/>
    <lineage>
        <taxon>Eukaryota</taxon>
        <taxon>Metazoa</taxon>
        <taxon>Chordata</taxon>
        <taxon>Craniata</taxon>
        <taxon>Vertebrata</taxon>
        <taxon>Euteleostomi</taxon>
        <taxon>Amphibia</taxon>
        <taxon>Batrachia</taxon>
        <taxon>Anura</taxon>
        <taxon>Neobatrachia</taxon>
        <taxon>Hyloidea</taxon>
        <taxon>Dendrobatidae</taxon>
        <taxon>Dendrobatinae</taxon>
        <taxon>Ranitomeya</taxon>
    </lineage>
</organism>
<dbReference type="Proteomes" id="UP001176940">
    <property type="component" value="Unassembled WGS sequence"/>
</dbReference>
<dbReference type="SUPFAM" id="SSF53335">
    <property type="entry name" value="S-adenosyl-L-methionine-dependent methyltransferases"/>
    <property type="match status" value="1"/>
</dbReference>
<evidence type="ECO:0000313" key="6">
    <source>
        <dbReference type="Proteomes" id="UP001176940"/>
    </source>
</evidence>
<dbReference type="Pfam" id="PF01234">
    <property type="entry name" value="NNMT_PNMT_TEMT"/>
    <property type="match status" value="1"/>
</dbReference>
<name>A0ABN9LHT8_9NEOB</name>
<evidence type="ECO:0000256" key="4">
    <source>
        <dbReference type="ARBA" id="ARBA00022691"/>
    </source>
</evidence>
<comment type="similarity">
    <text evidence="1">Belongs to the class I-like SAM-binding methyltransferase superfamily. NNMT/PNMT/TEMT family.</text>
</comment>
<keyword evidence="2" id="KW-0489">Methyltransferase</keyword>
<proteinExistence type="inferred from homology"/>
<protein>
    <recommendedName>
        <fullName evidence="7">Methyltransferase domain-containing protein</fullName>
    </recommendedName>
</protein>
<evidence type="ECO:0000256" key="3">
    <source>
        <dbReference type="ARBA" id="ARBA00022679"/>
    </source>
</evidence>
<dbReference type="PANTHER" id="PTHR10867">
    <property type="entry name" value="NNMT/PNMT/TEMT FAMILY MEMBER"/>
    <property type="match status" value="1"/>
</dbReference>
<accession>A0ABN9LHT8</accession>
<evidence type="ECO:0000256" key="1">
    <source>
        <dbReference type="ARBA" id="ARBA00007996"/>
    </source>
</evidence>
<dbReference type="PROSITE" id="PS51681">
    <property type="entry name" value="SAM_MT_NNMT_PNMT_TEMT"/>
    <property type="match status" value="1"/>
</dbReference>
<keyword evidence="3" id="KW-0808">Transferase</keyword>
<sequence length="89" mass="9989">MPSHPAWLKQNVAGGVRGKTLIDIGHGPTIYQDLSACESFDEIIGADYTDRNREYYERSLRNEAGTFDWTNVIQNVCAMEGKGDVSRHD</sequence>